<evidence type="ECO:0000313" key="3">
    <source>
        <dbReference type="Proteomes" id="UP000799092"/>
    </source>
</evidence>
<dbReference type="InterPro" id="IPR010981">
    <property type="entry name" value="SinR/SinI_dimer_dom"/>
</dbReference>
<dbReference type="PROSITE" id="PS51500">
    <property type="entry name" value="SIN"/>
    <property type="match status" value="1"/>
</dbReference>
<dbReference type="AlphaFoldDB" id="A0A6A8D687"/>
<dbReference type="GO" id="GO:0046983">
    <property type="term" value="F:protein dimerization activity"/>
    <property type="evidence" value="ECO:0007669"/>
    <property type="project" value="InterPro"/>
</dbReference>
<gene>
    <name evidence="2" type="primary">sinI</name>
    <name evidence="2" type="ORF">GH741_00230</name>
</gene>
<evidence type="ECO:0000313" key="2">
    <source>
        <dbReference type="EMBL" id="MRH41098.1"/>
    </source>
</evidence>
<dbReference type="Pfam" id="PF08671">
    <property type="entry name" value="SinI"/>
    <property type="match status" value="1"/>
</dbReference>
<feature type="domain" description="Sin" evidence="1">
    <location>
        <begin position="5"/>
        <end position="43"/>
    </location>
</feature>
<dbReference type="GO" id="GO:0003677">
    <property type="term" value="F:DNA binding"/>
    <property type="evidence" value="ECO:0007669"/>
    <property type="project" value="UniProtKB-KW"/>
</dbReference>
<organism evidence="2 3">
    <name type="scientific">Aquibacillus halophilus</name>
    <dbReference type="NCBI Taxonomy" id="930132"/>
    <lineage>
        <taxon>Bacteria</taxon>
        <taxon>Bacillati</taxon>
        <taxon>Bacillota</taxon>
        <taxon>Bacilli</taxon>
        <taxon>Bacillales</taxon>
        <taxon>Bacillaceae</taxon>
        <taxon>Aquibacillus</taxon>
    </lineage>
</organism>
<accession>A0A6A8D687</accession>
<dbReference type="RefSeq" id="WP_153734769.1">
    <property type="nucleotide sequence ID" value="NZ_WJNG01000001.1"/>
</dbReference>
<name>A0A6A8D687_9BACI</name>
<reference evidence="2" key="1">
    <citation type="submission" date="2019-11" db="EMBL/GenBank/DDBJ databases">
        <authorList>
            <person name="Li J."/>
        </authorList>
    </citation>
    <scope>NUCLEOTIDE SEQUENCE</scope>
    <source>
        <strain evidence="2">B6B</strain>
    </source>
</reference>
<proteinExistence type="predicted"/>
<dbReference type="GO" id="GO:0006355">
    <property type="term" value="P:regulation of DNA-templated transcription"/>
    <property type="evidence" value="ECO:0007669"/>
    <property type="project" value="InterPro"/>
</dbReference>
<dbReference type="InterPro" id="IPR036281">
    <property type="entry name" value="SinR/SinI_dimer_dom_sf"/>
</dbReference>
<dbReference type="Proteomes" id="UP000799092">
    <property type="component" value="Unassembled WGS sequence"/>
</dbReference>
<comment type="caution">
    <text evidence="2">The sequence shown here is derived from an EMBL/GenBank/DDBJ whole genome shotgun (WGS) entry which is preliminary data.</text>
</comment>
<protein>
    <submittedName>
        <fullName evidence="2">DNA-binding anti-repressor SinI</fullName>
    </submittedName>
</protein>
<dbReference type="SUPFAM" id="SSF47406">
    <property type="entry name" value="SinR repressor dimerisation domain-like"/>
    <property type="match status" value="1"/>
</dbReference>
<evidence type="ECO:0000259" key="1">
    <source>
        <dbReference type="PROSITE" id="PS51500"/>
    </source>
</evidence>
<sequence>MSKEISSTDHRQLHIEDWLRLMLEAKQSGLSTTEIRLFLQQAASK</sequence>
<keyword evidence="3" id="KW-1185">Reference proteome</keyword>
<dbReference type="EMBL" id="WJNG01000001">
    <property type="protein sequence ID" value="MRH41098.1"/>
    <property type="molecule type" value="Genomic_DNA"/>
</dbReference>
<keyword evidence="2" id="KW-0238">DNA-binding</keyword>